<dbReference type="Proteomes" id="UP000289152">
    <property type="component" value="Unassembled WGS sequence"/>
</dbReference>
<organism evidence="2 3">
    <name type="scientific">Tremella mesenterica</name>
    <name type="common">Jelly fungus</name>
    <dbReference type="NCBI Taxonomy" id="5217"/>
    <lineage>
        <taxon>Eukaryota</taxon>
        <taxon>Fungi</taxon>
        <taxon>Dikarya</taxon>
        <taxon>Basidiomycota</taxon>
        <taxon>Agaricomycotina</taxon>
        <taxon>Tremellomycetes</taxon>
        <taxon>Tremellales</taxon>
        <taxon>Tremellaceae</taxon>
        <taxon>Tremella</taxon>
    </lineage>
</organism>
<gene>
    <name evidence="2" type="ORF">M231_05191</name>
</gene>
<proteinExistence type="predicted"/>
<sequence length="248" mass="27950">MALRDAACYTLLIQPTKDTSIAEIVEEGPSGSTRSEARYARVREKREGEAYSSVVYDALSGAKLASAGYQLEKDKKRRLQLHGPDEDVSFEFTGRLTFEWSFEFEENKYRWTRASLGKDYVCSLDRKPDPRVEICLAREADKGVPARLQILHYNIERFPTEIKDVRGLETLLVMSLLCLIDAAEDRASPARIKTPPTVSSPPKVASPPLPPKKVIDEEDFEPVSPILPPITLGRSLIERITRMKLLSE</sequence>
<dbReference type="STRING" id="5217.A0A4Q1BIU8"/>
<evidence type="ECO:0000256" key="1">
    <source>
        <dbReference type="SAM" id="MobiDB-lite"/>
    </source>
</evidence>
<evidence type="ECO:0000313" key="3">
    <source>
        <dbReference type="Proteomes" id="UP000289152"/>
    </source>
</evidence>
<dbReference type="EMBL" id="SDIL01000066">
    <property type="protein sequence ID" value="RXK37566.1"/>
    <property type="molecule type" value="Genomic_DNA"/>
</dbReference>
<name>A0A4Q1BIU8_TREME</name>
<keyword evidence="3" id="KW-1185">Reference proteome</keyword>
<dbReference type="AlphaFoldDB" id="A0A4Q1BIU8"/>
<dbReference type="VEuPathDB" id="FungiDB:TREMEDRAFT_58756"/>
<reference evidence="2 3" key="1">
    <citation type="submission" date="2016-06" db="EMBL/GenBank/DDBJ databases">
        <title>Evolution of pathogenesis and genome organization in the Tremellales.</title>
        <authorList>
            <person name="Cuomo C."/>
            <person name="Litvintseva A."/>
            <person name="Heitman J."/>
            <person name="Chen Y."/>
            <person name="Sun S."/>
            <person name="Springer D."/>
            <person name="Dromer F."/>
            <person name="Young S."/>
            <person name="Zeng Q."/>
            <person name="Chapman S."/>
            <person name="Gujja S."/>
            <person name="Saif S."/>
            <person name="Birren B."/>
        </authorList>
    </citation>
    <scope>NUCLEOTIDE SEQUENCE [LARGE SCALE GENOMIC DNA]</scope>
    <source>
        <strain evidence="2 3">ATCC 28783</strain>
    </source>
</reference>
<evidence type="ECO:0000313" key="2">
    <source>
        <dbReference type="EMBL" id="RXK37566.1"/>
    </source>
</evidence>
<dbReference type="OrthoDB" id="3357341at2759"/>
<accession>A0A4Q1BIU8</accession>
<dbReference type="InParanoid" id="A0A4Q1BIU8"/>
<protein>
    <submittedName>
        <fullName evidence="2">Uncharacterized protein</fullName>
    </submittedName>
</protein>
<feature type="region of interest" description="Disordered" evidence="1">
    <location>
        <begin position="190"/>
        <end position="215"/>
    </location>
</feature>
<comment type="caution">
    <text evidence="2">The sequence shown here is derived from an EMBL/GenBank/DDBJ whole genome shotgun (WGS) entry which is preliminary data.</text>
</comment>